<dbReference type="GO" id="GO:0003700">
    <property type="term" value="F:DNA-binding transcription factor activity"/>
    <property type="evidence" value="ECO:0007669"/>
    <property type="project" value="InterPro"/>
</dbReference>
<evidence type="ECO:0000256" key="2">
    <source>
        <dbReference type="ARBA" id="ARBA00023125"/>
    </source>
</evidence>
<evidence type="ECO:0000256" key="1">
    <source>
        <dbReference type="ARBA" id="ARBA00023015"/>
    </source>
</evidence>
<organism evidence="5 6">
    <name type="scientific">Paenibacillus odorifer</name>
    <dbReference type="NCBI Taxonomy" id="189426"/>
    <lineage>
        <taxon>Bacteria</taxon>
        <taxon>Bacillati</taxon>
        <taxon>Bacillota</taxon>
        <taxon>Bacilli</taxon>
        <taxon>Bacillales</taxon>
        <taxon>Paenibacillaceae</taxon>
        <taxon>Paenibacillus</taxon>
    </lineage>
</organism>
<dbReference type="InterPro" id="IPR018062">
    <property type="entry name" value="HTH_AraC-typ_CS"/>
</dbReference>
<proteinExistence type="predicted"/>
<dbReference type="InterPro" id="IPR020449">
    <property type="entry name" value="Tscrpt_reg_AraC-type_HTH"/>
</dbReference>
<dbReference type="SUPFAM" id="SSF46689">
    <property type="entry name" value="Homeodomain-like"/>
    <property type="match status" value="2"/>
</dbReference>
<dbReference type="PRINTS" id="PR00032">
    <property type="entry name" value="HTHARAC"/>
</dbReference>
<comment type="caution">
    <text evidence="5">The sequence shown here is derived from an EMBL/GenBank/DDBJ whole genome shotgun (WGS) entry which is preliminary data.</text>
</comment>
<evidence type="ECO:0000259" key="4">
    <source>
        <dbReference type="PROSITE" id="PS01124"/>
    </source>
</evidence>
<reference evidence="5 6" key="1">
    <citation type="submission" date="2016-10" db="EMBL/GenBank/DDBJ databases">
        <title>Paenibacillus species isolates.</title>
        <authorList>
            <person name="Beno S.M."/>
        </authorList>
    </citation>
    <scope>NUCLEOTIDE SEQUENCE [LARGE SCALE GENOMIC DNA]</scope>
    <source>
        <strain evidence="5 6">FSL H7-0918</strain>
    </source>
</reference>
<dbReference type="Proteomes" id="UP000187323">
    <property type="component" value="Unassembled WGS sequence"/>
</dbReference>
<evidence type="ECO:0000313" key="5">
    <source>
        <dbReference type="EMBL" id="OME16607.1"/>
    </source>
</evidence>
<name>A0AB36J8T8_9BACL</name>
<dbReference type="Pfam" id="PF12833">
    <property type="entry name" value="HTH_18"/>
    <property type="match status" value="1"/>
</dbReference>
<sequence>MKNNNVTDALLSFLADRGIVVELLYEQQKIILLCMASLEDCAVLTDILVAAAGAFSSGSSPDGISLPLGIGEVVTEIMQAHLSFLLADQACQIAVFFGMPVMEVNRWTKICHVSGRWLSDWSEQVDSCVRYAHEDFEELLGRLVEWGTGRLIAPAALKKAGIQWANWFHDLIEEDYGIKLEKVSGDRTRLTDRMLEAPDWMSLQKQCQDLALSVQFYLNVTKTSLKEKVVDEIKAYLDSHYHENIQLDQLAERFDLNSSYVGSVYSKSTGQTILEYITWLRIRQAKKMLRESSFKISKISSNLGYDNQRYFCQVFKKHVGVSPGQYRDEHMVKSEENQLL</sequence>
<dbReference type="SMART" id="SM00342">
    <property type="entry name" value="HTH_ARAC"/>
    <property type="match status" value="1"/>
</dbReference>
<dbReference type="PANTHER" id="PTHR43280">
    <property type="entry name" value="ARAC-FAMILY TRANSCRIPTIONAL REGULATOR"/>
    <property type="match status" value="1"/>
</dbReference>
<keyword evidence="1" id="KW-0805">Transcription regulation</keyword>
<gene>
    <name evidence="5" type="ORF">BSK47_20335</name>
</gene>
<keyword evidence="3" id="KW-0804">Transcription</keyword>
<dbReference type="PROSITE" id="PS01124">
    <property type="entry name" value="HTH_ARAC_FAMILY_2"/>
    <property type="match status" value="1"/>
</dbReference>
<dbReference type="InterPro" id="IPR018060">
    <property type="entry name" value="HTH_AraC"/>
</dbReference>
<evidence type="ECO:0000256" key="3">
    <source>
        <dbReference type="ARBA" id="ARBA00023163"/>
    </source>
</evidence>
<dbReference type="AlphaFoldDB" id="A0AB36J8T8"/>
<protein>
    <recommendedName>
        <fullName evidence="4">HTH araC/xylS-type domain-containing protein</fullName>
    </recommendedName>
</protein>
<dbReference type="PROSITE" id="PS00041">
    <property type="entry name" value="HTH_ARAC_FAMILY_1"/>
    <property type="match status" value="1"/>
</dbReference>
<dbReference type="EMBL" id="MPTO01000019">
    <property type="protein sequence ID" value="OME16607.1"/>
    <property type="molecule type" value="Genomic_DNA"/>
</dbReference>
<accession>A0AB36J8T8</accession>
<dbReference type="GO" id="GO:0043565">
    <property type="term" value="F:sequence-specific DNA binding"/>
    <property type="evidence" value="ECO:0007669"/>
    <property type="project" value="InterPro"/>
</dbReference>
<dbReference type="PANTHER" id="PTHR43280:SF10">
    <property type="entry name" value="REGULATORY PROTEIN POCR"/>
    <property type="match status" value="1"/>
</dbReference>
<keyword evidence="2" id="KW-0238">DNA-binding</keyword>
<dbReference type="RefSeq" id="WP_076136763.1">
    <property type="nucleotide sequence ID" value="NZ_MPTO01000019.1"/>
</dbReference>
<feature type="domain" description="HTH araC/xylS-type" evidence="4">
    <location>
        <begin position="231"/>
        <end position="329"/>
    </location>
</feature>
<dbReference type="InterPro" id="IPR009057">
    <property type="entry name" value="Homeodomain-like_sf"/>
</dbReference>
<evidence type="ECO:0000313" key="6">
    <source>
        <dbReference type="Proteomes" id="UP000187323"/>
    </source>
</evidence>
<dbReference type="Gene3D" id="1.10.10.60">
    <property type="entry name" value="Homeodomain-like"/>
    <property type="match status" value="2"/>
</dbReference>